<evidence type="ECO:0000313" key="2">
    <source>
        <dbReference type="EnsemblPlants" id="OB03G21780.1"/>
    </source>
</evidence>
<feature type="region of interest" description="Disordered" evidence="1">
    <location>
        <begin position="65"/>
        <end position="100"/>
    </location>
</feature>
<protein>
    <submittedName>
        <fullName evidence="2">Uncharacterized protein</fullName>
    </submittedName>
</protein>
<dbReference type="EnsemblPlants" id="OB03G21780.1">
    <property type="protein sequence ID" value="OB03G21780.1"/>
    <property type="gene ID" value="OB03G21780"/>
</dbReference>
<evidence type="ECO:0000313" key="3">
    <source>
        <dbReference type="Proteomes" id="UP000006038"/>
    </source>
</evidence>
<feature type="compositionally biased region" description="Pro residues" evidence="1">
    <location>
        <begin position="69"/>
        <end position="78"/>
    </location>
</feature>
<accession>J3LMA2</accession>
<sequence>MRCGLELHSPSASSPCSSSGCAVSPWPACPILLRRASPIPRFNPPPRPPPELYTGSFPCTAATRAVPSILPPPNPPSRPRGVEEETAARGSSVTATRAAP</sequence>
<feature type="compositionally biased region" description="Polar residues" evidence="1">
    <location>
        <begin position="89"/>
        <end position="100"/>
    </location>
</feature>
<dbReference type="OMA" id="ASTWSPC"/>
<reference evidence="2" key="1">
    <citation type="journal article" date="2013" name="Nat. Commun.">
        <title>Whole-genome sequencing of Oryza brachyantha reveals mechanisms underlying Oryza genome evolution.</title>
        <authorList>
            <person name="Chen J."/>
            <person name="Huang Q."/>
            <person name="Gao D."/>
            <person name="Wang J."/>
            <person name="Lang Y."/>
            <person name="Liu T."/>
            <person name="Li B."/>
            <person name="Bai Z."/>
            <person name="Luis Goicoechea J."/>
            <person name="Liang C."/>
            <person name="Chen C."/>
            <person name="Zhang W."/>
            <person name="Sun S."/>
            <person name="Liao Y."/>
            <person name="Zhang X."/>
            <person name="Yang L."/>
            <person name="Song C."/>
            <person name="Wang M."/>
            <person name="Shi J."/>
            <person name="Liu G."/>
            <person name="Liu J."/>
            <person name="Zhou H."/>
            <person name="Zhou W."/>
            <person name="Yu Q."/>
            <person name="An N."/>
            <person name="Chen Y."/>
            <person name="Cai Q."/>
            <person name="Wang B."/>
            <person name="Liu B."/>
            <person name="Min J."/>
            <person name="Huang Y."/>
            <person name="Wu H."/>
            <person name="Li Z."/>
            <person name="Zhang Y."/>
            <person name="Yin Y."/>
            <person name="Song W."/>
            <person name="Jiang J."/>
            <person name="Jackson S.A."/>
            <person name="Wing R.A."/>
            <person name="Wang J."/>
            <person name="Chen M."/>
        </authorList>
    </citation>
    <scope>NUCLEOTIDE SEQUENCE [LARGE SCALE GENOMIC DNA]</scope>
    <source>
        <strain evidence="2">cv. IRGC 101232</strain>
    </source>
</reference>
<dbReference type="PROSITE" id="PS51257">
    <property type="entry name" value="PROKAR_LIPOPROTEIN"/>
    <property type="match status" value="1"/>
</dbReference>
<keyword evidence="3" id="KW-1185">Reference proteome</keyword>
<dbReference type="AlphaFoldDB" id="J3LMA2"/>
<proteinExistence type="predicted"/>
<name>J3LMA2_ORYBR</name>
<reference evidence="2" key="2">
    <citation type="submission" date="2013-04" db="UniProtKB">
        <authorList>
            <consortium name="EnsemblPlants"/>
        </authorList>
    </citation>
    <scope>IDENTIFICATION</scope>
</reference>
<organism evidence="2">
    <name type="scientific">Oryza brachyantha</name>
    <name type="common">malo sina</name>
    <dbReference type="NCBI Taxonomy" id="4533"/>
    <lineage>
        <taxon>Eukaryota</taxon>
        <taxon>Viridiplantae</taxon>
        <taxon>Streptophyta</taxon>
        <taxon>Embryophyta</taxon>
        <taxon>Tracheophyta</taxon>
        <taxon>Spermatophyta</taxon>
        <taxon>Magnoliopsida</taxon>
        <taxon>Liliopsida</taxon>
        <taxon>Poales</taxon>
        <taxon>Poaceae</taxon>
        <taxon>BOP clade</taxon>
        <taxon>Oryzoideae</taxon>
        <taxon>Oryzeae</taxon>
        <taxon>Oryzinae</taxon>
        <taxon>Oryza</taxon>
    </lineage>
</organism>
<dbReference type="HOGENOM" id="CLU_144435_0_0_1"/>
<dbReference type="Gramene" id="OB03G21780.1">
    <property type="protein sequence ID" value="OB03G21780.1"/>
    <property type="gene ID" value="OB03G21780"/>
</dbReference>
<dbReference type="Proteomes" id="UP000006038">
    <property type="component" value="Chromosome 3"/>
</dbReference>
<evidence type="ECO:0000256" key="1">
    <source>
        <dbReference type="SAM" id="MobiDB-lite"/>
    </source>
</evidence>